<reference evidence="2 3" key="2">
    <citation type="submission" date="2024-07" db="EMBL/GenBank/DDBJ databases">
        <authorList>
            <person name="Akdeniz Z."/>
        </authorList>
    </citation>
    <scope>NUCLEOTIDE SEQUENCE [LARGE SCALE GENOMIC DNA]</scope>
</reference>
<accession>A0AA86QX34</accession>
<sequence>MYSNRIVDVCPISAHQFEHLFMSNNYITNAYLLSAHNHYSDYSLNNQNPPTKSLVLFQKRLRAVYFGLKNLNLFVNKRTLKINNGTLKINAAVLNLKMELTELFEQMLDLL</sequence>
<dbReference type="Proteomes" id="UP001642409">
    <property type="component" value="Unassembled WGS sequence"/>
</dbReference>
<comment type="caution">
    <text evidence="1">The sequence shown here is derived from an EMBL/GenBank/DDBJ whole genome shotgun (WGS) entry which is preliminary data.</text>
</comment>
<protein>
    <submittedName>
        <fullName evidence="2">Hypothetical_protein</fullName>
    </submittedName>
</protein>
<evidence type="ECO:0000313" key="2">
    <source>
        <dbReference type="EMBL" id="CAL6009557.1"/>
    </source>
</evidence>
<organism evidence="1">
    <name type="scientific">Hexamita inflata</name>
    <dbReference type="NCBI Taxonomy" id="28002"/>
    <lineage>
        <taxon>Eukaryota</taxon>
        <taxon>Metamonada</taxon>
        <taxon>Diplomonadida</taxon>
        <taxon>Hexamitidae</taxon>
        <taxon>Hexamitinae</taxon>
        <taxon>Hexamita</taxon>
    </lineage>
</organism>
<gene>
    <name evidence="2" type="ORF">HINF_LOCUS21662</name>
    <name evidence="1" type="ORF">HINF_LOCUS53840</name>
</gene>
<dbReference type="AlphaFoldDB" id="A0AA86QX34"/>
<evidence type="ECO:0000313" key="3">
    <source>
        <dbReference type="Proteomes" id="UP001642409"/>
    </source>
</evidence>
<dbReference type="EMBL" id="CATOUU010000998">
    <property type="protein sequence ID" value="CAI9966195.1"/>
    <property type="molecule type" value="Genomic_DNA"/>
</dbReference>
<keyword evidence="3" id="KW-1185">Reference proteome</keyword>
<proteinExistence type="predicted"/>
<reference evidence="1" key="1">
    <citation type="submission" date="2023-06" db="EMBL/GenBank/DDBJ databases">
        <authorList>
            <person name="Kurt Z."/>
        </authorList>
    </citation>
    <scope>NUCLEOTIDE SEQUENCE</scope>
</reference>
<dbReference type="EMBL" id="CAXDID020000059">
    <property type="protein sequence ID" value="CAL6009557.1"/>
    <property type="molecule type" value="Genomic_DNA"/>
</dbReference>
<evidence type="ECO:0000313" key="1">
    <source>
        <dbReference type="EMBL" id="CAI9966195.1"/>
    </source>
</evidence>
<name>A0AA86QX34_9EUKA</name>